<evidence type="ECO:0000313" key="3">
    <source>
        <dbReference type="Proteomes" id="UP001374579"/>
    </source>
</evidence>
<dbReference type="AlphaFoldDB" id="A0AAN9GMS0"/>
<proteinExistence type="predicted"/>
<keyword evidence="1" id="KW-0812">Transmembrane</keyword>
<protein>
    <submittedName>
        <fullName evidence="2">Uncharacterized protein</fullName>
    </submittedName>
</protein>
<keyword evidence="1" id="KW-0472">Membrane</keyword>
<reference evidence="2 3" key="1">
    <citation type="submission" date="2024-02" db="EMBL/GenBank/DDBJ databases">
        <title>Chromosome-scale genome assembly of the rough periwinkle Littorina saxatilis.</title>
        <authorList>
            <person name="De Jode A."/>
            <person name="Faria R."/>
            <person name="Formenti G."/>
            <person name="Sims Y."/>
            <person name="Smith T.P."/>
            <person name="Tracey A."/>
            <person name="Wood J.M.D."/>
            <person name="Zagrodzka Z.B."/>
            <person name="Johannesson K."/>
            <person name="Butlin R.K."/>
            <person name="Leder E.H."/>
        </authorList>
    </citation>
    <scope>NUCLEOTIDE SEQUENCE [LARGE SCALE GENOMIC DNA]</scope>
    <source>
        <strain evidence="2">Snail1</strain>
        <tissue evidence="2">Muscle</tissue>
    </source>
</reference>
<accession>A0AAN9GMS0</accession>
<keyword evidence="1" id="KW-1133">Transmembrane helix</keyword>
<evidence type="ECO:0000313" key="2">
    <source>
        <dbReference type="EMBL" id="KAK7114377.1"/>
    </source>
</evidence>
<evidence type="ECO:0000256" key="1">
    <source>
        <dbReference type="SAM" id="Phobius"/>
    </source>
</evidence>
<gene>
    <name evidence="2" type="ORF">V1264_000446</name>
</gene>
<feature type="transmembrane region" description="Helical" evidence="1">
    <location>
        <begin position="106"/>
        <end position="125"/>
    </location>
</feature>
<organism evidence="2 3">
    <name type="scientific">Littorina saxatilis</name>
    <dbReference type="NCBI Taxonomy" id="31220"/>
    <lineage>
        <taxon>Eukaryota</taxon>
        <taxon>Metazoa</taxon>
        <taxon>Spiralia</taxon>
        <taxon>Lophotrochozoa</taxon>
        <taxon>Mollusca</taxon>
        <taxon>Gastropoda</taxon>
        <taxon>Caenogastropoda</taxon>
        <taxon>Littorinimorpha</taxon>
        <taxon>Littorinoidea</taxon>
        <taxon>Littorinidae</taxon>
        <taxon>Littorina</taxon>
    </lineage>
</organism>
<dbReference type="EMBL" id="JBAMIC010000001">
    <property type="protein sequence ID" value="KAK7114377.1"/>
    <property type="molecule type" value="Genomic_DNA"/>
</dbReference>
<comment type="caution">
    <text evidence="2">The sequence shown here is derived from an EMBL/GenBank/DDBJ whole genome shotgun (WGS) entry which is preliminary data.</text>
</comment>
<keyword evidence="3" id="KW-1185">Reference proteome</keyword>
<name>A0AAN9GMS0_9CAEN</name>
<sequence>MNTTMKRQNSTSSLLLVEDDLDSSEDIFDPPAWRPGRFLQFADICLEDEPSVRPVSLYTDRTVLGLGDAADDSSSQETTSTSSFIIELDAGSLSSRHMRLSRRTKMVMTSCVAMAFTALTVLTFVI</sequence>
<dbReference type="Proteomes" id="UP001374579">
    <property type="component" value="Unassembled WGS sequence"/>
</dbReference>